<dbReference type="EMBL" id="JARAKH010000036">
    <property type="protein sequence ID" value="KAK8383801.1"/>
    <property type="molecule type" value="Genomic_DNA"/>
</dbReference>
<evidence type="ECO:0008006" key="3">
    <source>
        <dbReference type="Google" id="ProtNLM"/>
    </source>
</evidence>
<comment type="caution">
    <text evidence="1">The sequence shown here is derived from an EMBL/GenBank/DDBJ whole genome shotgun (WGS) entry which is preliminary data.</text>
</comment>
<dbReference type="InterPro" id="IPR036645">
    <property type="entry name" value="Elafin-like_sf"/>
</dbReference>
<dbReference type="AlphaFoldDB" id="A0AAW0T887"/>
<dbReference type="Proteomes" id="UP001487740">
    <property type="component" value="Unassembled WGS sequence"/>
</dbReference>
<organism evidence="1 2">
    <name type="scientific">Scylla paramamosain</name>
    <name type="common">Mud crab</name>
    <dbReference type="NCBI Taxonomy" id="85552"/>
    <lineage>
        <taxon>Eukaryota</taxon>
        <taxon>Metazoa</taxon>
        <taxon>Ecdysozoa</taxon>
        <taxon>Arthropoda</taxon>
        <taxon>Crustacea</taxon>
        <taxon>Multicrustacea</taxon>
        <taxon>Malacostraca</taxon>
        <taxon>Eumalacostraca</taxon>
        <taxon>Eucarida</taxon>
        <taxon>Decapoda</taxon>
        <taxon>Pleocyemata</taxon>
        <taxon>Brachyura</taxon>
        <taxon>Eubrachyura</taxon>
        <taxon>Portunoidea</taxon>
        <taxon>Portunidae</taxon>
        <taxon>Portuninae</taxon>
        <taxon>Scylla</taxon>
    </lineage>
</organism>
<sequence length="98" mass="11102">MVSLRCFLSSLTHQRLPCQEPAAQTRPSLLIHYLRMRLLVLLFLCVAVVSAYNKAYCPPVDPNIHCIWFNEKCSESKPCGYLQRCCPVPCGTECLSLL</sequence>
<reference evidence="1 2" key="1">
    <citation type="submission" date="2023-03" db="EMBL/GenBank/DDBJ databases">
        <title>High-quality genome of Scylla paramamosain provides insights in environmental adaptation.</title>
        <authorList>
            <person name="Zhang L."/>
        </authorList>
    </citation>
    <scope>NUCLEOTIDE SEQUENCE [LARGE SCALE GENOMIC DNA]</scope>
    <source>
        <strain evidence="1">LZ_2023a</strain>
        <tissue evidence="1">Muscle</tissue>
    </source>
</reference>
<dbReference type="EMBL" id="JARAKH010000036">
    <property type="protein sequence ID" value="KAK8383800.1"/>
    <property type="molecule type" value="Genomic_DNA"/>
</dbReference>
<name>A0AAW0T887_SCYPA</name>
<evidence type="ECO:0000313" key="2">
    <source>
        <dbReference type="Proteomes" id="UP001487740"/>
    </source>
</evidence>
<dbReference type="SUPFAM" id="SSF57256">
    <property type="entry name" value="Elafin-like"/>
    <property type="match status" value="1"/>
</dbReference>
<evidence type="ECO:0000313" key="1">
    <source>
        <dbReference type="EMBL" id="KAK8383800.1"/>
    </source>
</evidence>
<proteinExistence type="predicted"/>
<dbReference type="EMBL" id="JARAKH010000036">
    <property type="protein sequence ID" value="KAK8383799.1"/>
    <property type="molecule type" value="Genomic_DNA"/>
</dbReference>
<gene>
    <name evidence="1" type="ORF">O3P69_015919</name>
</gene>
<keyword evidence="2" id="KW-1185">Reference proteome</keyword>
<protein>
    <recommendedName>
        <fullName evidence="3">WAP domain-containing protein</fullName>
    </recommendedName>
</protein>
<accession>A0AAW0T887</accession>